<keyword evidence="3" id="KW-1185">Reference proteome</keyword>
<sequence>MDRPGPFNDCQNDMQLRRPTSSSCLSRLARPICVQGSNIEAFAATSQSTVDFAQIGRRVSLYSPNAGKDFDIFMDLLLDSHVHVTAMY</sequence>
<reference evidence="2 3" key="1">
    <citation type="journal article" date="2018" name="Front. Microbiol.">
        <title>Genome-Wide Analysis of Corynespora cassiicola Leaf Fall Disease Putative Effectors.</title>
        <authorList>
            <person name="Lopez D."/>
            <person name="Ribeiro S."/>
            <person name="Label P."/>
            <person name="Fumanal B."/>
            <person name="Venisse J.S."/>
            <person name="Kohler A."/>
            <person name="de Oliveira R.R."/>
            <person name="Labutti K."/>
            <person name="Lipzen A."/>
            <person name="Lail K."/>
            <person name="Bauer D."/>
            <person name="Ohm R.A."/>
            <person name="Barry K.W."/>
            <person name="Spatafora J."/>
            <person name="Grigoriev I.V."/>
            <person name="Martin F.M."/>
            <person name="Pujade-Renaud V."/>
        </authorList>
    </citation>
    <scope>NUCLEOTIDE SEQUENCE [LARGE SCALE GENOMIC DNA]</scope>
    <source>
        <strain evidence="2 3">Philippines</strain>
    </source>
</reference>
<dbReference type="EMBL" id="KZ678128">
    <property type="protein sequence ID" value="PSN74820.1"/>
    <property type="molecule type" value="Genomic_DNA"/>
</dbReference>
<evidence type="ECO:0000313" key="2">
    <source>
        <dbReference type="EMBL" id="PSN74820.1"/>
    </source>
</evidence>
<dbReference type="AlphaFoldDB" id="A0A2T2PAZ7"/>
<evidence type="ECO:0000256" key="1">
    <source>
        <dbReference type="SAM" id="MobiDB-lite"/>
    </source>
</evidence>
<name>A0A2T2PAZ7_CORCC</name>
<gene>
    <name evidence="2" type="ORF">BS50DRAFT_25031</name>
</gene>
<protein>
    <submittedName>
        <fullName evidence="2">Uncharacterized protein</fullName>
    </submittedName>
</protein>
<accession>A0A2T2PAZ7</accession>
<dbReference type="Proteomes" id="UP000240883">
    <property type="component" value="Unassembled WGS sequence"/>
</dbReference>
<evidence type="ECO:0000313" key="3">
    <source>
        <dbReference type="Proteomes" id="UP000240883"/>
    </source>
</evidence>
<feature type="region of interest" description="Disordered" evidence="1">
    <location>
        <begin position="1"/>
        <end position="20"/>
    </location>
</feature>
<proteinExistence type="predicted"/>
<organism evidence="2 3">
    <name type="scientific">Corynespora cassiicola Philippines</name>
    <dbReference type="NCBI Taxonomy" id="1448308"/>
    <lineage>
        <taxon>Eukaryota</taxon>
        <taxon>Fungi</taxon>
        <taxon>Dikarya</taxon>
        <taxon>Ascomycota</taxon>
        <taxon>Pezizomycotina</taxon>
        <taxon>Dothideomycetes</taxon>
        <taxon>Pleosporomycetidae</taxon>
        <taxon>Pleosporales</taxon>
        <taxon>Corynesporascaceae</taxon>
        <taxon>Corynespora</taxon>
    </lineage>
</organism>
<feature type="compositionally biased region" description="Polar residues" evidence="1">
    <location>
        <begin position="9"/>
        <end position="20"/>
    </location>
</feature>